<organism evidence="8 9">
    <name type="scientific">Quadrisphaera setariae</name>
    <dbReference type="NCBI Taxonomy" id="2593304"/>
    <lineage>
        <taxon>Bacteria</taxon>
        <taxon>Bacillati</taxon>
        <taxon>Actinomycetota</taxon>
        <taxon>Actinomycetes</taxon>
        <taxon>Kineosporiales</taxon>
        <taxon>Kineosporiaceae</taxon>
        <taxon>Quadrisphaera</taxon>
    </lineage>
</organism>
<dbReference type="GO" id="GO:0033585">
    <property type="term" value="P:L-phenylalanine biosynthetic process from chorismate via phenylpyruvate"/>
    <property type="evidence" value="ECO:0007669"/>
    <property type="project" value="TreeGrafter"/>
</dbReference>
<dbReference type="OrthoDB" id="9766445at2"/>
<dbReference type="CDD" id="cd00609">
    <property type="entry name" value="AAT_like"/>
    <property type="match status" value="1"/>
</dbReference>
<proteinExistence type="inferred from homology"/>
<evidence type="ECO:0000256" key="4">
    <source>
        <dbReference type="ARBA" id="ARBA00022576"/>
    </source>
</evidence>
<dbReference type="NCBIfam" id="NF006719">
    <property type="entry name" value="PRK09257.1"/>
    <property type="match status" value="1"/>
</dbReference>
<dbReference type="PRINTS" id="PR00799">
    <property type="entry name" value="TRANSAMINASE"/>
</dbReference>
<feature type="domain" description="Aminotransferase class I/classII large" evidence="7">
    <location>
        <begin position="30"/>
        <end position="395"/>
    </location>
</feature>
<dbReference type="RefSeq" id="WP_147928447.1">
    <property type="nucleotide sequence ID" value="NZ_VKAC01000019.1"/>
</dbReference>
<keyword evidence="6" id="KW-0663">Pyridoxal phosphate</keyword>
<evidence type="ECO:0000256" key="5">
    <source>
        <dbReference type="ARBA" id="ARBA00022679"/>
    </source>
</evidence>
<protein>
    <submittedName>
        <fullName evidence="8">Aminotransferase class I/II-fold pyridoxal phosphate-dependent enzyme</fullName>
    </submittedName>
</protein>
<comment type="caution">
    <text evidence="8">The sequence shown here is derived from an EMBL/GenBank/DDBJ whole genome shotgun (WGS) entry which is preliminary data.</text>
</comment>
<dbReference type="Gene3D" id="3.90.1150.10">
    <property type="entry name" value="Aspartate Aminotransferase, domain 1"/>
    <property type="match status" value="1"/>
</dbReference>
<evidence type="ECO:0000256" key="6">
    <source>
        <dbReference type="ARBA" id="ARBA00022898"/>
    </source>
</evidence>
<dbReference type="GO" id="GO:0030170">
    <property type="term" value="F:pyridoxal phosphate binding"/>
    <property type="evidence" value="ECO:0007669"/>
    <property type="project" value="InterPro"/>
</dbReference>
<comment type="similarity">
    <text evidence="2">Belongs to the class-I pyridoxal-phosphate-dependent aminotransferase family.</text>
</comment>
<dbReference type="PANTHER" id="PTHR11879">
    <property type="entry name" value="ASPARTATE AMINOTRANSFERASE"/>
    <property type="match status" value="1"/>
</dbReference>
<comment type="cofactor">
    <cofactor evidence="1">
        <name>pyridoxal 5'-phosphate</name>
        <dbReference type="ChEBI" id="CHEBI:597326"/>
    </cofactor>
</comment>
<keyword evidence="9" id="KW-1185">Reference proteome</keyword>
<dbReference type="InterPro" id="IPR015421">
    <property type="entry name" value="PyrdxlP-dep_Trfase_major"/>
</dbReference>
<dbReference type="EMBL" id="VKAC01000019">
    <property type="protein sequence ID" value="TXR51653.1"/>
    <property type="molecule type" value="Genomic_DNA"/>
</dbReference>
<comment type="subunit">
    <text evidence="3">Homodimer.</text>
</comment>
<keyword evidence="5 8" id="KW-0808">Transferase</keyword>
<dbReference type="AlphaFoldDB" id="A0A5C8Z356"/>
<evidence type="ECO:0000313" key="9">
    <source>
        <dbReference type="Proteomes" id="UP000321234"/>
    </source>
</evidence>
<sequence>MLLSQLRPSPPDPVWSLVARAAADRRPGALDLTVGVYRDDDGRVPVMEAVARATDRLAARRSSKAYQGLAGNGRFNAAMTSLLLGAPERVARATTVQTVAGTGALRLLAELVAAASPTRRVVLGVPAYVNHVPLLRGAGLDVVTHPWTTPDGALDEAGLLAAVRASHPGDVYLVQGCCHNPTGTSMSLDLWDALATACLEAGVTPFVDMAYYGLGDGLDADLAGLRLLVDRLPEVLVAVSASKAFGLYSERTGCAVVVGGPGAGGAGGAAGAAAARSVLESSARSLYSQPPGHGAELVVEVLDDDDLRALWRAELDGAQTRLTRLREVLVAGLRSRGAGCVAEVVSGQRGMFLQLPLAPSQMELLRVEHGVHGMPGGRINLAGVPAQAVDRLAAAVAEVAVDDVVLTRP</sequence>
<dbReference type="GO" id="GO:0005829">
    <property type="term" value="C:cytosol"/>
    <property type="evidence" value="ECO:0007669"/>
    <property type="project" value="TreeGrafter"/>
</dbReference>
<dbReference type="Proteomes" id="UP000321234">
    <property type="component" value="Unassembled WGS sequence"/>
</dbReference>
<evidence type="ECO:0000313" key="8">
    <source>
        <dbReference type="EMBL" id="TXR51653.1"/>
    </source>
</evidence>
<evidence type="ECO:0000259" key="7">
    <source>
        <dbReference type="Pfam" id="PF00155"/>
    </source>
</evidence>
<dbReference type="Gene3D" id="3.40.640.10">
    <property type="entry name" value="Type I PLP-dependent aspartate aminotransferase-like (Major domain)"/>
    <property type="match status" value="1"/>
</dbReference>
<dbReference type="InterPro" id="IPR004839">
    <property type="entry name" value="Aminotransferase_I/II_large"/>
</dbReference>
<dbReference type="GO" id="GO:0042802">
    <property type="term" value="F:identical protein binding"/>
    <property type="evidence" value="ECO:0007669"/>
    <property type="project" value="TreeGrafter"/>
</dbReference>
<dbReference type="SUPFAM" id="SSF53383">
    <property type="entry name" value="PLP-dependent transferases"/>
    <property type="match status" value="1"/>
</dbReference>
<dbReference type="InterPro" id="IPR015424">
    <property type="entry name" value="PyrdxlP-dep_Trfase"/>
</dbReference>
<reference evidence="8 9" key="1">
    <citation type="submission" date="2019-07" db="EMBL/GenBank/DDBJ databases">
        <title>Quadrisphaera sp. strain DD2A genome sequencing and assembly.</title>
        <authorList>
            <person name="Kim I."/>
        </authorList>
    </citation>
    <scope>NUCLEOTIDE SEQUENCE [LARGE SCALE GENOMIC DNA]</scope>
    <source>
        <strain evidence="8 9">DD2A</strain>
    </source>
</reference>
<dbReference type="Pfam" id="PF00155">
    <property type="entry name" value="Aminotran_1_2"/>
    <property type="match status" value="1"/>
</dbReference>
<keyword evidence="4 8" id="KW-0032">Aminotransferase</keyword>
<dbReference type="GO" id="GO:0004838">
    <property type="term" value="F:L-tyrosine-2-oxoglutarate transaminase activity"/>
    <property type="evidence" value="ECO:0007669"/>
    <property type="project" value="TreeGrafter"/>
</dbReference>
<dbReference type="InterPro" id="IPR000796">
    <property type="entry name" value="Asp_trans"/>
</dbReference>
<name>A0A5C8Z356_9ACTN</name>
<dbReference type="InterPro" id="IPR015422">
    <property type="entry name" value="PyrdxlP-dep_Trfase_small"/>
</dbReference>
<gene>
    <name evidence="8" type="ORF">FMM08_21730</name>
</gene>
<accession>A0A5C8Z356</accession>
<dbReference type="GO" id="GO:0004069">
    <property type="term" value="F:L-aspartate:2-oxoglutarate aminotransferase activity"/>
    <property type="evidence" value="ECO:0007669"/>
    <property type="project" value="TreeGrafter"/>
</dbReference>
<evidence type="ECO:0000256" key="2">
    <source>
        <dbReference type="ARBA" id="ARBA00007441"/>
    </source>
</evidence>
<evidence type="ECO:0000256" key="3">
    <source>
        <dbReference type="ARBA" id="ARBA00011738"/>
    </source>
</evidence>
<evidence type="ECO:0000256" key="1">
    <source>
        <dbReference type="ARBA" id="ARBA00001933"/>
    </source>
</evidence>
<dbReference type="PANTHER" id="PTHR11879:SF22">
    <property type="entry name" value="ASPARTATE AMINOTRANSFERASE, MITOCHONDRIAL"/>
    <property type="match status" value="1"/>
</dbReference>